<feature type="signal peptide" evidence="1">
    <location>
        <begin position="1"/>
        <end position="18"/>
    </location>
</feature>
<accession>A0ABS1KT30</accession>
<comment type="caution">
    <text evidence="2">The sequence shown here is derived from an EMBL/GenBank/DDBJ whole genome shotgun (WGS) entry which is preliminary data.</text>
</comment>
<evidence type="ECO:0000256" key="1">
    <source>
        <dbReference type="SAM" id="SignalP"/>
    </source>
</evidence>
<organism evidence="2 3">
    <name type="scientific">Chryseolinea lacunae</name>
    <dbReference type="NCBI Taxonomy" id="2801331"/>
    <lineage>
        <taxon>Bacteria</taxon>
        <taxon>Pseudomonadati</taxon>
        <taxon>Bacteroidota</taxon>
        <taxon>Cytophagia</taxon>
        <taxon>Cytophagales</taxon>
        <taxon>Fulvivirgaceae</taxon>
        <taxon>Chryseolinea</taxon>
    </lineage>
</organism>
<evidence type="ECO:0000313" key="3">
    <source>
        <dbReference type="Proteomes" id="UP000613030"/>
    </source>
</evidence>
<name>A0ABS1KT30_9BACT</name>
<feature type="chain" id="PRO_5046857012" evidence="1">
    <location>
        <begin position="19"/>
        <end position="899"/>
    </location>
</feature>
<protein>
    <submittedName>
        <fullName evidence="2">Gliding motility-associated C-terminal domain-containing protein</fullName>
    </submittedName>
</protein>
<sequence length="899" mass="100264">MKRLLIVILCALSMPAMASHIVGGEFEIKYISGNSYRVNLIVYFDLKNGQEGARDFNITAAIYRKRDNMMMRTVDFSGYTESQVQYTQPSCSSGEIQTSRLLYTTNIILRDSEYNDPGGYYISWERCCRNYSIKNIYSEDPAFSPRAAGQTFYLEFPAVTRNGKPFINSSPRLFPPLNDYACPGRPYYVDFGGIDDDGDSLVYTMVTPLSTHSLVALPPLASGPYPEVTWHPPFSLTNILGGAPDLRISRDGFLTTTPTLQGLFVFAVKCEEFRDGVKIGELRRDFQMLVLDQCAHAEPPQIMGKKLADAAFTFDNTMAVTFANTVADADRCIQVRVSDPDASNVLDNFQENIHIKAMTLGFKADVTGVLPTETTATLVNGSTKDFRICFPDCPYVEGPFLIGIVAYDDACSLPLTDTLKVMVTIEPPPNQNARFTTPDVAETVNEGDVRTWPIRGVDDDGDNLIVGVILDGFSMADVGMELIQIKNEAGLYEAQLKWDTHCDVYDFTKRTQFKIKILLDDVDYCNFAHPDIMEFNLKVKLPGNLDPIIDSDLTADPAERRVLGLTRKVNEPLTFNVFGKDGDNDLIVLSGNGVGFDIKDYNISFPGSQGNGNIQSLFAWNIFCDKLDLEAKDEFLFEFVVVDNANKCRFYKADTLNVSVTLLPPDNTGPQLQITNLNKQVQLLNNSMAVELGQPIALALVGNDPDVTPQPDLVKVDLIGAEGTVAPSGYTFAKGEGRGTAEATFAWNPVCDIFVDDVYQNDYTFTFNVTDDRCFNAKGDTVAVNITIKDIDHENRDFLPPNFVTPNGDNYNDFFAMVKVDEATGQLVSILPRDNCVGVFEGIVIYNRWGKQVFQSNARDFRWYADHEASGVYYYLLKYSNKEYKGLITLSFYDLQSNR</sequence>
<keyword evidence="1" id="KW-0732">Signal</keyword>
<evidence type="ECO:0000313" key="2">
    <source>
        <dbReference type="EMBL" id="MBL0742621.1"/>
    </source>
</evidence>
<dbReference type="EMBL" id="JAERRB010000004">
    <property type="protein sequence ID" value="MBL0742621.1"/>
    <property type="molecule type" value="Genomic_DNA"/>
</dbReference>
<dbReference type="Pfam" id="PF13585">
    <property type="entry name" value="CHU_C"/>
    <property type="match status" value="1"/>
</dbReference>
<keyword evidence="3" id="KW-1185">Reference proteome</keyword>
<gene>
    <name evidence="2" type="ORF">JI741_15450</name>
</gene>
<dbReference type="RefSeq" id="WP_202011036.1">
    <property type="nucleotide sequence ID" value="NZ_JAERRB010000004.1"/>
</dbReference>
<dbReference type="Proteomes" id="UP000613030">
    <property type="component" value="Unassembled WGS sequence"/>
</dbReference>
<proteinExistence type="predicted"/>
<reference evidence="2 3" key="1">
    <citation type="submission" date="2021-01" db="EMBL/GenBank/DDBJ databases">
        <title>Chryseolinea sp. Jin1 Genome sequencing and assembly.</title>
        <authorList>
            <person name="Kim I."/>
        </authorList>
    </citation>
    <scope>NUCLEOTIDE SEQUENCE [LARGE SCALE GENOMIC DNA]</scope>
    <source>
        <strain evidence="2 3">Jin1</strain>
    </source>
</reference>